<name>A0ABD2PLN7_9PLAT</name>
<reference evidence="2 3" key="1">
    <citation type="submission" date="2024-11" db="EMBL/GenBank/DDBJ databases">
        <title>Adaptive evolution of stress response genes in parasites aligns with host niche diversity.</title>
        <authorList>
            <person name="Hahn C."/>
            <person name="Resl P."/>
        </authorList>
    </citation>
    <scope>NUCLEOTIDE SEQUENCE [LARGE SCALE GENOMIC DNA]</scope>
    <source>
        <strain evidence="2">EGGRZ-B1_66</strain>
        <tissue evidence="2">Body</tissue>
    </source>
</reference>
<dbReference type="AlphaFoldDB" id="A0ABD2PLN7"/>
<sequence length="122" mass="14379">MTDRDRVFFGPLWSFHRSPFSCDVEIRPARNKRYQETLHTNCSQDSRDMSNSWLNQLPSVTPVKPTFARSVKKEVQPEEPAKQSVWESSDEEEKKKKKDEPFQVIIHNHLPANKAKKKKKKK</sequence>
<evidence type="ECO:0000313" key="2">
    <source>
        <dbReference type="EMBL" id="KAL3308154.1"/>
    </source>
</evidence>
<dbReference type="EMBL" id="JBJKFK010005758">
    <property type="protein sequence ID" value="KAL3308154.1"/>
    <property type="molecule type" value="Genomic_DNA"/>
</dbReference>
<proteinExistence type="predicted"/>
<evidence type="ECO:0000313" key="3">
    <source>
        <dbReference type="Proteomes" id="UP001626550"/>
    </source>
</evidence>
<evidence type="ECO:0000256" key="1">
    <source>
        <dbReference type="SAM" id="MobiDB-lite"/>
    </source>
</evidence>
<comment type="caution">
    <text evidence="2">The sequence shown here is derived from an EMBL/GenBank/DDBJ whole genome shotgun (WGS) entry which is preliminary data.</text>
</comment>
<gene>
    <name evidence="2" type="ORF">Ciccas_013320</name>
</gene>
<keyword evidence="3" id="KW-1185">Reference proteome</keyword>
<dbReference type="Proteomes" id="UP001626550">
    <property type="component" value="Unassembled WGS sequence"/>
</dbReference>
<feature type="compositionally biased region" description="Basic and acidic residues" evidence="1">
    <location>
        <begin position="71"/>
        <end position="81"/>
    </location>
</feature>
<accession>A0ABD2PLN7</accession>
<protein>
    <submittedName>
        <fullName evidence="2">Uncharacterized protein</fullName>
    </submittedName>
</protein>
<feature type="region of interest" description="Disordered" evidence="1">
    <location>
        <begin position="68"/>
        <end position="122"/>
    </location>
</feature>
<organism evidence="2 3">
    <name type="scientific">Cichlidogyrus casuarinus</name>
    <dbReference type="NCBI Taxonomy" id="1844966"/>
    <lineage>
        <taxon>Eukaryota</taxon>
        <taxon>Metazoa</taxon>
        <taxon>Spiralia</taxon>
        <taxon>Lophotrochozoa</taxon>
        <taxon>Platyhelminthes</taxon>
        <taxon>Monogenea</taxon>
        <taxon>Monopisthocotylea</taxon>
        <taxon>Dactylogyridea</taxon>
        <taxon>Ancyrocephalidae</taxon>
        <taxon>Cichlidogyrus</taxon>
    </lineage>
</organism>
<feature type="compositionally biased region" description="Basic and acidic residues" evidence="1">
    <location>
        <begin position="92"/>
        <end position="101"/>
    </location>
</feature>